<evidence type="ECO:0000256" key="1">
    <source>
        <dbReference type="SAM" id="MobiDB-lite"/>
    </source>
</evidence>
<reference evidence="2" key="1">
    <citation type="journal article" date="2020" name="J Insects Food Feed">
        <title>The yellow mealworm (Tenebrio molitor) genome: a resource for the emerging insects as food and feed industry.</title>
        <authorList>
            <person name="Eriksson T."/>
            <person name="Andere A."/>
            <person name="Kelstrup H."/>
            <person name="Emery V."/>
            <person name="Picard C."/>
        </authorList>
    </citation>
    <scope>NUCLEOTIDE SEQUENCE</scope>
    <source>
        <strain evidence="2">Stoneville</strain>
        <tissue evidence="2">Whole head</tissue>
    </source>
</reference>
<reference evidence="2" key="2">
    <citation type="submission" date="2021-08" db="EMBL/GenBank/DDBJ databases">
        <authorList>
            <person name="Eriksson T."/>
        </authorList>
    </citation>
    <scope>NUCLEOTIDE SEQUENCE</scope>
    <source>
        <strain evidence="2">Stoneville</strain>
        <tissue evidence="2">Whole head</tissue>
    </source>
</reference>
<sequence>MDRVRSAPVGRREPIRNGREAKISDASYREKCEPTTATNYCYIMLTSDFPLDTQLATFVGSSIEAKVQCAQRPDLDPMDNAWRTRILDRPEI</sequence>
<dbReference type="Proteomes" id="UP000719412">
    <property type="component" value="Unassembled WGS sequence"/>
</dbReference>
<organism evidence="2 3">
    <name type="scientific">Tenebrio molitor</name>
    <name type="common">Yellow mealworm beetle</name>
    <dbReference type="NCBI Taxonomy" id="7067"/>
    <lineage>
        <taxon>Eukaryota</taxon>
        <taxon>Metazoa</taxon>
        <taxon>Ecdysozoa</taxon>
        <taxon>Arthropoda</taxon>
        <taxon>Hexapoda</taxon>
        <taxon>Insecta</taxon>
        <taxon>Pterygota</taxon>
        <taxon>Neoptera</taxon>
        <taxon>Endopterygota</taxon>
        <taxon>Coleoptera</taxon>
        <taxon>Polyphaga</taxon>
        <taxon>Cucujiformia</taxon>
        <taxon>Tenebrionidae</taxon>
        <taxon>Tenebrio</taxon>
    </lineage>
</organism>
<gene>
    <name evidence="2" type="ORF">GEV33_013758</name>
</gene>
<keyword evidence="3" id="KW-1185">Reference proteome</keyword>
<evidence type="ECO:0000313" key="2">
    <source>
        <dbReference type="EMBL" id="KAH0809034.1"/>
    </source>
</evidence>
<accession>A0A8J6L2C1</accession>
<dbReference type="AlphaFoldDB" id="A0A8J6L2C1"/>
<evidence type="ECO:0000313" key="3">
    <source>
        <dbReference type="Proteomes" id="UP000719412"/>
    </source>
</evidence>
<proteinExistence type="predicted"/>
<dbReference type="EMBL" id="JABDTM020028385">
    <property type="protein sequence ID" value="KAH0809034.1"/>
    <property type="molecule type" value="Genomic_DNA"/>
</dbReference>
<comment type="caution">
    <text evidence="2">The sequence shown here is derived from an EMBL/GenBank/DDBJ whole genome shotgun (WGS) entry which is preliminary data.</text>
</comment>
<feature type="region of interest" description="Disordered" evidence="1">
    <location>
        <begin position="1"/>
        <end position="22"/>
    </location>
</feature>
<protein>
    <submittedName>
        <fullName evidence="2">Uncharacterized protein</fullName>
    </submittedName>
</protein>
<name>A0A8J6L2C1_TENMO</name>